<dbReference type="SUPFAM" id="SSF55729">
    <property type="entry name" value="Acyl-CoA N-acyltransferases (Nat)"/>
    <property type="match status" value="1"/>
</dbReference>
<dbReference type="InterPro" id="IPR000182">
    <property type="entry name" value="GNAT_dom"/>
</dbReference>
<keyword evidence="5" id="KW-1185">Reference proteome</keyword>
<dbReference type="OrthoDB" id="47374at2759"/>
<dbReference type="Pfam" id="PF00583">
    <property type="entry name" value="Acetyltransf_1"/>
    <property type="match status" value="1"/>
</dbReference>
<dbReference type="PANTHER" id="PTHR42919:SF8">
    <property type="entry name" value="N-ALPHA-ACETYLTRANSFERASE 50"/>
    <property type="match status" value="1"/>
</dbReference>
<evidence type="ECO:0000259" key="3">
    <source>
        <dbReference type="PROSITE" id="PS51186"/>
    </source>
</evidence>
<dbReference type="EMBL" id="MU006567">
    <property type="protein sequence ID" value="KAF2749011.1"/>
    <property type="molecule type" value="Genomic_DNA"/>
</dbReference>
<evidence type="ECO:0000256" key="2">
    <source>
        <dbReference type="ARBA" id="ARBA00023315"/>
    </source>
</evidence>
<dbReference type="CDD" id="cd04301">
    <property type="entry name" value="NAT_SF"/>
    <property type="match status" value="1"/>
</dbReference>
<dbReference type="GO" id="GO:0016747">
    <property type="term" value="F:acyltransferase activity, transferring groups other than amino-acyl groups"/>
    <property type="evidence" value="ECO:0007669"/>
    <property type="project" value="InterPro"/>
</dbReference>
<name>A0A6A6VIH4_9PLEO</name>
<dbReference type="GO" id="GO:0007064">
    <property type="term" value="P:mitotic sister chromatid cohesion"/>
    <property type="evidence" value="ECO:0007669"/>
    <property type="project" value="TreeGrafter"/>
</dbReference>
<reference evidence="4" key="1">
    <citation type="journal article" date="2020" name="Stud. Mycol.">
        <title>101 Dothideomycetes genomes: a test case for predicting lifestyles and emergence of pathogens.</title>
        <authorList>
            <person name="Haridas S."/>
            <person name="Albert R."/>
            <person name="Binder M."/>
            <person name="Bloem J."/>
            <person name="Labutti K."/>
            <person name="Salamov A."/>
            <person name="Andreopoulos B."/>
            <person name="Baker S."/>
            <person name="Barry K."/>
            <person name="Bills G."/>
            <person name="Bluhm B."/>
            <person name="Cannon C."/>
            <person name="Castanera R."/>
            <person name="Culley D."/>
            <person name="Daum C."/>
            <person name="Ezra D."/>
            <person name="Gonzalez J."/>
            <person name="Henrissat B."/>
            <person name="Kuo A."/>
            <person name="Liang C."/>
            <person name="Lipzen A."/>
            <person name="Lutzoni F."/>
            <person name="Magnuson J."/>
            <person name="Mondo S."/>
            <person name="Nolan M."/>
            <person name="Ohm R."/>
            <person name="Pangilinan J."/>
            <person name="Park H.-J."/>
            <person name="Ramirez L."/>
            <person name="Alfaro M."/>
            <person name="Sun H."/>
            <person name="Tritt A."/>
            <person name="Yoshinaga Y."/>
            <person name="Zwiers L.-H."/>
            <person name="Turgeon B."/>
            <person name="Goodwin S."/>
            <person name="Spatafora J."/>
            <person name="Crous P."/>
            <person name="Grigoriev I."/>
        </authorList>
    </citation>
    <scope>NUCLEOTIDE SEQUENCE</scope>
    <source>
        <strain evidence="4">CBS 119925</strain>
    </source>
</reference>
<dbReference type="PROSITE" id="PS51186">
    <property type="entry name" value="GNAT"/>
    <property type="match status" value="1"/>
</dbReference>
<evidence type="ECO:0000313" key="4">
    <source>
        <dbReference type="EMBL" id="KAF2749011.1"/>
    </source>
</evidence>
<dbReference type="InterPro" id="IPR016181">
    <property type="entry name" value="Acyl_CoA_acyltransferase"/>
</dbReference>
<protein>
    <submittedName>
        <fullName evidence="4">Acyl-CoA N-acyltransferase</fullName>
    </submittedName>
</protein>
<keyword evidence="2 4" id="KW-0012">Acyltransferase</keyword>
<feature type="non-terminal residue" evidence="4">
    <location>
        <position position="176"/>
    </location>
</feature>
<organism evidence="4 5">
    <name type="scientific">Sporormia fimetaria CBS 119925</name>
    <dbReference type="NCBI Taxonomy" id="1340428"/>
    <lineage>
        <taxon>Eukaryota</taxon>
        <taxon>Fungi</taxon>
        <taxon>Dikarya</taxon>
        <taxon>Ascomycota</taxon>
        <taxon>Pezizomycotina</taxon>
        <taxon>Dothideomycetes</taxon>
        <taxon>Pleosporomycetidae</taxon>
        <taxon>Pleosporales</taxon>
        <taxon>Sporormiaceae</taxon>
        <taxon>Sporormia</taxon>
    </lineage>
</organism>
<accession>A0A6A6VIH4</accession>
<proteinExistence type="predicted"/>
<feature type="domain" description="N-acetyltransferase" evidence="3">
    <location>
        <begin position="10"/>
        <end position="171"/>
    </location>
</feature>
<dbReference type="Gene3D" id="3.40.630.30">
    <property type="match status" value="1"/>
</dbReference>
<sequence>FDLKPLPANVELVQLTDELMPSFKRLLSLTLPIAYPEKFFIETMTEPHHSVTLVAVWHPTPPQGDSLQPEKPHLVGAIRCRLLPGRNLYISTIGLLAPYRSHGIATHLLHAIVNKAAQEHGVRCITAHVWEANEDGLEWYQKRGFETIGKEEGYYRKLKPSTAFLVKKWIGVGDLL</sequence>
<gene>
    <name evidence="4" type="ORF">M011DRAFT_387264</name>
</gene>
<keyword evidence="1 4" id="KW-0808">Transferase</keyword>
<dbReference type="AlphaFoldDB" id="A0A6A6VIH4"/>
<dbReference type="PANTHER" id="PTHR42919">
    <property type="entry name" value="N-ALPHA-ACETYLTRANSFERASE"/>
    <property type="match status" value="1"/>
</dbReference>
<dbReference type="Proteomes" id="UP000799440">
    <property type="component" value="Unassembled WGS sequence"/>
</dbReference>
<evidence type="ECO:0000256" key="1">
    <source>
        <dbReference type="ARBA" id="ARBA00022679"/>
    </source>
</evidence>
<feature type="non-terminal residue" evidence="4">
    <location>
        <position position="1"/>
    </location>
</feature>
<dbReference type="InterPro" id="IPR051556">
    <property type="entry name" value="N-term/lysine_N-AcTrnsfr"/>
</dbReference>
<dbReference type="GO" id="GO:0031415">
    <property type="term" value="C:NatA complex"/>
    <property type="evidence" value="ECO:0007669"/>
    <property type="project" value="TreeGrafter"/>
</dbReference>
<evidence type="ECO:0000313" key="5">
    <source>
        <dbReference type="Proteomes" id="UP000799440"/>
    </source>
</evidence>